<gene>
    <name evidence="9" type="ORF">D9Q98_005501</name>
</gene>
<proteinExistence type="inferred from homology"/>
<evidence type="ECO:0000256" key="5">
    <source>
        <dbReference type="ARBA" id="ARBA00023128"/>
    </source>
</evidence>
<dbReference type="Gene3D" id="3.10.450.240">
    <property type="match status" value="1"/>
</dbReference>
<feature type="compositionally biased region" description="Gly residues" evidence="7">
    <location>
        <begin position="139"/>
        <end position="153"/>
    </location>
</feature>
<keyword evidence="10" id="KW-1185">Reference proteome</keyword>
<keyword evidence="4" id="KW-0809">Transit peptide</keyword>
<evidence type="ECO:0000256" key="2">
    <source>
        <dbReference type="ARBA" id="ARBA00009597"/>
    </source>
</evidence>
<accession>A0A9D4TM40</accession>
<evidence type="ECO:0000256" key="1">
    <source>
        <dbReference type="ARBA" id="ARBA00004273"/>
    </source>
</evidence>
<keyword evidence="5" id="KW-0496">Mitochondrion</keyword>
<evidence type="ECO:0000256" key="7">
    <source>
        <dbReference type="SAM" id="MobiDB-lite"/>
    </source>
</evidence>
<protein>
    <recommendedName>
        <fullName evidence="8">Tim44-like domain-containing protein</fullName>
    </recommendedName>
</protein>
<dbReference type="InterPro" id="IPR039544">
    <property type="entry name" value="Tim44-like"/>
</dbReference>
<dbReference type="GO" id="GO:0005743">
    <property type="term" value="C:mitochondrial inner membrane"/>
    <property type="evidence" value="ECO:0007669"/>
    <property type="project" value="UniProtKB-SubCell"/>
</dbReference>
<comment type="caution">
    <text evidence="9">The sequence shown here is derived from an EMBL/GenBank/DDBJ whole genome shotgun (WGS) entry which is preliminary data.</text>
</comment>
<dbReference type="SMART" id="SM00978">
    <property type="entry name" value="Tim44"/>
    <property type="match status" value="1"/>
</dbReference>
<comment type="subcellular location">
    <subcellularLocation>
        <location evidence="1">Mitochondrion inner membrane</location>
    </subcellularLocation>
</comment>
<sequence>MSRLRQAAQAARSAFRAQQQTRSYSLLDKLSKQAKDAVNKTKEAAEELQKEQLQQLKNQAAAATSSLGERVQQAASNAQQLAKDTVDELKKQNSPGGAAGSTAGGGSAGSAEGQPQPPPGSAEQQQQQQQQQQRDGAGEQQGGGGAAPGGDGQQPGAEAGTKQKAAPPSVAQRLKSFASAAAQEIIRTVQSEQTVASALRGSSAKASNVQTASTDALAVSKQQQSAWQRQYEEMRGKLGSHPFFARMRGLNLGDNPVFSKGREVGESIRERWETSDSTFVHRIQDAVDSLQTESEQARALREIRARDPSFDMVDFLRSLRDDVQVVIKAYLESNEDIIREHCSPEMIERLTGIMRAQKQQGLVPDPTLLDTSEVELVDLKFLDEEPIVVVQFTCQQINCTRDSFGNVVDGQADEVHRVYYYWALQQEKEGYVGADGAYHPPRWQLREMLIRGMHHLL</sequence>
<dbReference type="AlphaFoldDB" id="A0A9D4TM40"/>
<dbReference type="Proteomes" id="UP001055712">
    <property type="component" value="Unassembled WGS sequence"/>
</dbReference>
<dbReference type="PANTHER" id="PTHR10721:SF1">
    <property type="entry name" value="MITOCHONDRIAL IMPORT INNER MEMBRANE TRANSLOCASE SUBUNIT TIM44"/>
    <property type="match status" value="1"/>
</dbReference>
<feature type="compositionally biased region" description="Low complexity" evidence="7">
    <location>
        <begin position="121"/>
        <end position="135"/>
    </location>
</feature>
<feature type="domain" description="Tim44-like" evidence="8">
    <location>
        <begin position="296"/>
        <end position="450"/>
    </location>
</feature>
<feature type="region of interest" description="Disordered" evidence="7">
    <location>
        <begin position="57"/>
        <end position="171"/>
    </location>
</feature>
<evidence type="ECO:0000313" key="10">
    <source>
        <dbReference type="Proteomes" id="UP001055712"/>
    </source>
</evidence>
<dbReference type="GO" id="GO:0030150">
    <property type="term" value="P:protein import into mitochondrial matrix"/>
    <property type="evidence" value="ECO:0007669"/>
    <property type="project" value="TreeGrafter"/>
</dbReference>
<organism evidence="9 10">
    <name type="scientific">Chlorella vulgaris</name>
    <name type="common">Green alga</name>
    <dbReference type="NCBI Taxonomy" id="3077"/>
    <lineage>
        <taxon>Eukaryota</taxon>
        <taxon>Viridiplantae</taxon>
        <taxon>Chlorophyta</taxon>
        <taxon>core chlorophytes</taxon>
        <taxon>Trebouxiophyceae</taxon>
        <taxon>Chlorellales</taxon>
        <taxon>Chlorellaceae</taxon>
        <taxon>Chlorella clade</taxon>
        <taxon>Chlorella</taxon>
    </lineage>
</organism>
<feature type="region of interest" description="Disordered" evidence="7">
    <location>
        <begin position="1"/>
        <end position="22"/>
    </location>
</feature>
<keyword evidence="6" id="KW-0472">Membrane</keyword>
<dbReference type="EMBL" id="SIDB01000008">
    <property type="protein sequence ID" value="KAI3429406.1"/>
    <property type="molecule type" value="Genomic_DNA"/>
</dbReference>
<feature type="compositionally biased region" description="Gly residues" evidence="7">
    <location>
        <begin position="97"/>
        <end position="108"/>
    </location>
</feature>
<evidence type="ECO:0000259" key="8">
    <source>
        <dbReference type="SMART" id="SM00978"/>
    </source>
</evidence>
<comment type="similarity">
    <text evidence="2">Belongs to the Tim44 family.</text>
</comment>
<dbReference type="Pfam" id="PF04280">
    <property type="entry name" value="Tim44"/>
    <property type="match status" value="1"/>
</dbReference>
<dbReference type="InterPro" id="IPR007379">
    <property type="entry name" value="Tim44-like_dom"/>
</dbReference>
<name>A0A9D4TM40_CHLVU</name>
<evidence type="ECO:0000313" key="9">
    <source>
        <dbReference type="EMBL" id="KAI3429406.1"/>
    </source>
</evidence>
<evidence type="ECO:0000256" key="4">
    <source>
        <dbReference type="ARBA" id="ARBA00022946"/>
    </source>
</evidence>
<dbReference type="OrthoDB" id="10265990at2759"/>
<dbReference type="InterPro" id="IPR032710">
    <property type="entry name" value="NTF2-like_dom_sf"/>
</dbReference>
<dbReference type="PANTHER" id="PTHR10721">
    <property type="entry name" value="MITOCHONDRIAL IMPORT INNER MEMBRANE TRANSLOCASE SUBUNIT TIM44"/>
    <property type="match status" value="1"/>
</dbReference>
<reference evidence="9" key="1">
    <citation type="journal article" date="2019" name="Plant J.">
        <title>Chlorella vulgaris genome assembly and annotation reveals the molecular basis for metabolic acclimation to high light conditions.</title>
        <authorList>
            <person name="Cecchin M."/>
            <person name="Marcolungo L."/>
            <person name="Rossato M."/>
            <person name="Girolomoni L."/>
            <person name="Cosentino E."/>
            <person name="Cuine S."/>
            <person name="Li-Beisson Y."/>
            <person name="Delledonne M."/>
            <person name="Ballottari M."/>
        </authorList>
    </citation>
    <scope>NUCLEOTIDE SEQUENCE</scope>
    <source>
        <strain evidence="9">211/11P</strain>
    </source>
</reference>
<dbReference type="SUPFAM" id="SSF54427">
    <property type="entry name" value="NTF2-like"/>
    <property type="match status" value="1"/>
</dbReference>
<feature type="compositionally biased region" description="Polar residues" evidence="7">
    <location>
        <begin position="73"/>
        <end position="82"/>
    </location>
</feature>
<evidence type="ECO:0000256" key="3">
    <source>
        <dbReference type="ARBA" id="ARBA00022792"/>
    </source>
</evidence>
<dbReference type="GO" id="GO:0051087">
    <property type="term" value="F:protein-folding chaperone binding"/>
    <property type="evidence" value="ECO:0007669"/>
    <property type="project" value="TreeGrafter"/>
</dbReference>
<keyword evidence="3" id="KW-0999">Mitochondrion inner membrane</keyword>
<reference evidence="9" key="2">
    <citation type="submission" date="2020-11" db="EMBL/GenBank/DDBJ databases">
        <authorList>
            <person name="Cecchin M."/>
            <person name="Marcolungo L."/>
            <person name="Rossato M."/>
            <person name="Girolomoni L."/>
            <person name="Cosentino E."/>
            <person name="Cuine S."/>
            <person name="Li-Beisson Y."/>
            <person name="Delledonne M."/>
            <person name="Ballottari M."/>
        </authorList>
    </citation>
    <scope>NUCLEOTIDE SEQUENCE</scope>
    <source>
        <strain evidence="9">211/11P</strain>
        <tissue evidence="9">Whole cell</tissue>
    </source>
</reference>
<evidence type="ECO:0000256" key="6">
    <source>
        <dbReference type="ARBA" id="ARBA00023136"/>
    </source>
</evidence>